<dbReference type="InterPro" id="IPR018246">
    <property type="entry name" value="AP_endonuc_F2_Zn_BS"/>
</dbReference>
<gene>
    <name evidence="1" type="primary">eboE</name>
    <name evidence="1" type="ORF">IQ241_09495</name>
</gene>
<name>A0A8J7A7I0_9CYAN</name>
<sequence>MKIDPASSHHLTYCTNIHPGETWPEVFENLQTYVTALKQRLCPDEEFGVGLRLANAATHELLQGNALAEFQTWLDRQGLYVFTLNGFPYGGFHHQVVKDRVYAPDWTDPDRLSYTLRLIKILAILLPTDIEDGGISTLPLSYKPWRSDNLDSVFEQSCYQLAQAVAKMAYLAQETGKVLHLDIEPEPDGLLENAAEVIAFFHQWLLPVGGSLLVRQGLTQAQAEAWLREHVRVCYDTCHFAVEYEEPETAITQLQSTGIQIGKLQLSSALRVSLPPDSNQRRSLQSRLQPFAESTYLHQVSERHTDGTLHHFPDLITALPQLEHTSAQEWRTHFHVPIFLRDYRTLNSTQDHIEAALRLLPDRLRCHHLEIETYTWDVLPAAMQIDLLASIQREYEWVLKSLVPALTRPPTQSRSCKKPSFSTS</sequence>
<dbReference type="Gene3D" id="3.20.20.150">
    <property type="entry name" value="Divalent-metal-dependent TIM barrel enzymes"/>
    <property type="match status" value="1"/>
</dbReference>
<dbReference type="PROSITE" id="PS00730">
    <property type="entry name" value="AP_NUCLEASE_F2_2"/>
    <property type="match status" value="1"/>
</dbReference>
<reference evidence="1" key="1">
    <citation type="submission" date="2020-10" db="EMBL/GenBank/DDBJ databases">
        <authorList>
            <person name="Castelo-Branco R."/>
            <person name="Eusebio N."/>
            <person name="Adriana R."/>
            <person name="Vieira A."/>
            <person name="Brugerolle De Fraissinette N."/>
            <person name="Rezende De Castro R."/>
            <person name="Schneider M.P."/>
            <person name="Vasconcelos V."/>
            <person name="Leao P.N."/>
        </authorList>
    </citation>
    <scope>NUCLEOTIDE SEQUENCE</scope>
    <source>
        <strain evidence="1">LEGE 07310</strain>
    </source>
</reference>
<dbReference type="EMBL" id="JADEXG010000018">
    <property type="protein sequence ID" value="MBE9077530.1"/>
    <property type="molecule type" value="Genomic_DNA"/>
</dbReference>
<dbReference type="GO" id="GO:0008270">
    <property type="term" value="F:zinc ion binding"/>
    <property type="evidence" value="ECO:0007669"/>
    <property type="project" value="InterPro"/>
</dbReference>
<dbReference type="RefSeq" id="WP_193906389.1">
    <property type="nucleotide sequence ID" value="NZ_JADEXG010000018.1"/>
</dbReference>
<comment type="caution">
    <text evidence="1">The sequence shown here is derived from an EMBL/GenBank/DDBJ whole genome shotgun (WGS) entry which is preliminary data.</text>
</comment>
<dbReference type="AlphaFoldDB" id="A0A8J7A7I0"/>
<dbReference type="NCBIfam" id="NF035939">
    <property type="entry name" value="TIM_EboE"/>
    <property type="match status" value="1"/>
</dbReference>
<evidence type="ECO:0000313" key="1">
    <source>
        <dbReference type="EMBL" id="MBE9077530.1"/>
    </source>
</evidence>
<dbReference type="SUPFAM" id="SSF51658">
    <property type="entry name" value="Xylose isomerase-like"/>
    <property type="match status" value="1"/>
</dbReference>
<keyword evidence="2" id="KW-1185">Reference proteome</keyword>
<dbReference type="Proteomes" id="UP000636505">
    <property type="component" value="Unassembled WGS sequence"/>
</dbReference>
<protein>
    <submittedName>
        <fullName evidence="1">Metabolite traffic protein EboE</fullName>
    </submittedName>
</protein>
<proteinExistence type="predicted"/>
<evidence type="ECO:0000313" key="2">
    <source>
        <dbReference type="Proteomes" id="UP000636505"/>
    </source>
</evidence>
<accession>A0A8J7A7I0</accession>
<dbReference type="InterPro" id="IPR036237">
    <property type="entry name" value="Xyl_isomerase-like_sf"/>
</dbReference>
<organism evidence="1 2">
    <name type="scientific">Vasconcelosia minhoensis LEGE 07310</name>
    <dbReference type="NCBI Taxonomy" id="915328"/>
    <lineage>
        <taxon>Bacteria</taxon>
        <taxon>Bacillati</taxon>
        <taxon>Cyanobacteriota</taxon>
        <taxon>Cyanophyceae</taxon>
        <taxon>Nodosilineales</taxon>
        <taxon>Cymatolegaceae</taxon>
        <taxon>Vasconcelosia</taxon>
        <taxon>Vasconcelosia minhoensis</taxon>
    </lineage>
</organism>